<dbReference type="AlphaFoldDB" id="A0A2K1JE67"/>
<dbReference type="InParanoid" id="A0A2K1JE67"/>
<reference evidence="1 3" key="1">
    <citation type="journal article" date="2008" name="Science">
        <title>The Physcomitrella genome reveals evolutionary insights into the conquest of land by plants.</title>
        <authorList>
            <person name="Rensing S."/>
            <person name="Lang D."/>
            <person name="Zimmer A."/>
            <person name="Terry A."/>
            <person name="Salamov A."/>
            <person name="Shapiro H."/>
            <person name="Nishiyama T."/>
            <person name="Perroud P.-F."/>
            <person name="Lindquist E."/>
            <person name="Kamisugi Y."/>
            <person name="Tanahashi T."/>
            <person name="Sakakibara K."/>
            <person name="Fujita T."/>
            <person name="Oishi K."/>
            <person name="Shin-I T."/>
            <person name="Kuroki Y."/>
            <person name="Toyoda A."/>
            <person name="Suzuki Y."/>
            <person name="Hashimoto A."/>
            <person name="Yamaguchi K."/>
            <person name="Sugano A."/>
            <person name="Kohara Y."/>
            <person name="Fujiyama A."/>
            <person name="Anterola A."/>
            <person name="Aoki S."/>
            <person name="Ashton N."/>
            <person name="Barbazuk W.B."/>
            <person name="Barker E."/>
            <person name="Bennetzen J."/>
            <person name="Bezanilla M."/>
            <person name="Blankenship R."/>
            <person name="Cho S.H."/>
            <person name="Dutcher S."/>
            <person name="Estelle M."/>
            <person name="Fawcett J.A."/>
            <person name="Gundlach H."/>
            <person name="Hanada K."/>
            <person name="Heyl A."/>
            <person name="Hicks K.A."/>
            <person name="Hugh J."/>
            <person name="Lohr M."/>
            <person name="Mayer K."/>
            <person name="Melkozernov A."/>
            <person name="Murata T."/>
            <person name="Nelson D."/>
            <person name="Pils B."/>
            <person name="Prigge M."/>
            <person name="Reiss B."/>
            <person name="Renner T."/>
            <person name="Rombauts S."/>
            <person name="Rushton P."/>
            <person name="Sanderfoot A."/>
            <person name="Schween G."/>
            <person name="Shiu S.-H."/>
            <person name="Stueber K."/>
            <person name="Theodoulou F.L."/>
            <person name="Tu H."/>
            <person name="Van de Peer Y."/>
            <person name="Verrier P.J."/>
            <person name="Waters E."/>
            <person name="Wood A."/>
            <person name="Yang L."/>
            <person name="Cove D."/>
            <person name="Cuming A."/>
            <person name="Hasebe M."/>
            <person name="Lucas S."/>
            <person name="Mishler D.B."/>
            <person name="Reski R."/>
            <person name="Grigoriev I."/>
            <person name="Quatrano R.S."/>
            <person name="Boore J.L."/>
        </authorList>
    </citation>
    <scope>NUCLEOTIDE SEQUENCE [LARGE SCALE GENOMIC DNA]</scope>
    <source>
        <strain evidence="2 3">cv. Gransden 2004</strain>
    </source>
</reference>
<dbReference type="Proteomes" id="UP000006727">
    <property type="component" value="Chromosome 15"/>
</dbReference>
<proteinExistence type="predicted"/>
<gene>
    <name evidence="1" type="ORF">PHYPA_020107</name>
</gene>
<evidence type="ECO:0000313" key="2">
    <source>
        <dbReference type="EnsemblPlants" id="Pp3c15_22755V3.1"/>
    </source>
</evidence>
<dbReference type="Gramene" id="Pp3c15_22755V3.1">
    <property type="protein sequence ID" value="Pp3c15_22755V3.1"/>
    <property type="gene ID" value="Pp3c15_22755"/>
</dbReference>
<evidence type="ECO:0000313" key="3">
    <source>
        <dbReference type="Proteomes" id="UP000006727"/>
    </source>
</evidence>
<sequence>MVCGTDLFTWLQEKCSAYIYKAPNMRCRYWHFCQYYVCLRKEDSLRNRNTGGRCHGLDRESCEGGRWPWPAELQQAPSASCKLHLLNLCAQFLHQTVVMDSNPFLLTVIDPGVKPVFSPQSLAQQCGRKLK</sequence>
<dbReference type="EMBL" id="ABEU02000015">
    <property type="protein sequence ID" value="PNR39827.1"/>
    <property type="molecule type" value="Genomic_DNA"/>
</dbReference>
<organism evidence="1">
    <name type="scientific">Physcomitrium patens</name>
    <name type="common">Spreading-leaved earth moss</name>
    <name type="synonym">Physcomitrella patens</name>
    <dbReference type="NCBI Taxonomy" id="3218"/>
    <lineage>
        <taxon>Eukaryota</taxon>
        <taxon>Viridiplantae</taxon>
        <taxon>Streptophyta</taxon>
        <taxon>Embryophyta</taxon>
        <taxon>Bryophyta</taxon>
        <taxon>Bryophytina</taxon>
        <taxon>Bryopsida</taxon>
        <taxon>Funariidae</taxon>
        <taxon>Funariales</taxon>
        <taxon>Funariaceae</taxon>
        <taxon>Physcomitrium</taxon>
    </lineage>
</organism>
<dbReference type="EnsemblPlants" id="Pp3c15_22755V3.1">
    <property type="protein sequence ID" value="Pp3c15_22755V3.1"/>
    <property type="gene ID" value="Pp3c15_22755"/>
</dbReference>
<keyword evidence="3" id="KW-1185">Reference proteome</keyword>
<accession>A0A2K1JE67</accession>
<protein>
    <submittedName>
        <fullName evidence="1 2">Uncharacterized protein</fullName>
    </submittedName>
</protein>
<name>A0A2K1JE67_PHYPA</name>
<reference evidence="1 3" key="2">
    <citation type="journal article" date="2018" name="Plant J.">
        <title>The Physcomitrella patens chromosome-scale assembly reveals moss genome structure and evolution.</title>
        <authorList>
            <person name="Lang D."/>
            <person name="Ullrich K.K."/>
            <person name="Murat F."/>
            <person name="Fuchs J."/>
            <person name="Jenkins J."/>
            <person name="Haas F.B."/>
            <person name="Piednoel M."/>
            <person name="Gundlach H."/>
            <person name="Van Bel M."/>
            <person name="Meyberg R."/>
            <person name="Vives C."/>
            <person name="Morata J."/>
            <person name="Symeonidi A."/>
            <person name="Hiss M."/>
            <person name="Muchero W."/>
            <person name="Kamisugi Y."/>
            <person name="Saleh O."/>
            <person name="Blanc G."/>
            <person name="Decker E.L."/>
            <person name="van Gessel N."/>
            <person name="Grimwood J."/>
            <person name="Hayes R.D."/>
            <person name="Graham S.W."/>
            <person name="Gunter L.E."/>
            <person name="McDaniel S.F."/>
            <person name="Hoernstein S.N.W."/>
            <person name="Larsson A."/>
            <person name="Li F.W."/>
            <person name="Perroud P.F."/>
            <person name="Phillips J."/>
            <person name="Ranjan P."/>
            <person name="Rokshar D.S."/>
            <person name="Rothfels C.J."/>
            <person name="Schneider L."/>
            <person name="Shu S."/>
            <person name="Stevenson D.W."/>
            <person name="Thummler F."/>
            <person name="Tillich M."/>
            <person name="Villarreal Aguilar J.C."/>
            <person name="Widiez T."/>
            <person name="Wong G.K."/>
            <person name="Wymore A."/>
            <person name="Zhang Y."/>
            <person name="Zimmer A.D."/>
            <person name="Quatrano R.S."/>
            <person name="Mayer K.F.X."/>
            <person name="Goodstein D."/>
            <person name="Casacuberta J.M."/>
            <person name="Vandepoele K."/>
            <person name="Reski R."/>
            <person name="Cuming A.C."/>
            <person name="Tuskan G.A."/>
            <person name="Maumus F."/>
            <person name="Salse J."/>
            <person name="Schmutz J."/>
            <person name="Rensing S.A."/>
        </authorList>
    </citation>
    <scope>NUCLEOTIDE SEQUENCE [LARGE SCALE GENOMIC DNA]</scope>
    <source>
        <strain evidence="2 3">cv. Gransden 2004</strain>
    </source>
</reference>
<evidence type="ECO:0000313" key="1">
    <source>
        <dbReference type="EMBL" id="PNR39827.1"/>
    </source>
</evidence>
<reference evidence="2" key="3">
    <citation type="submission" date="2020-12" db="UniProtKB">
        <authorList>
            <consortium name="EnsemblPlants"/>
        </authorList>
    </citation>
    <scope>IDENTIFICATION</scope>
</reference>